<protein>
    <submittedName>
        <fullName evidence="1">Uncharacterized protein</fullName>
    </submittedName>
</protein>
<proteinExistence type="predicted"/>
<name>A0A3G5A9J2_9VIRU</name>
<accession>A0A3G5A9J2</accession>
<reference evidence="1" key="1">
    <citation type="submission" date="2018-10" db="EMBL/GenBank/DDBJ databases">
        <title>Hidden diversity of soil giant viruses.</title>
        <authorList>
            <person name="Schulz F."/>
            <person name="Alteio L."/>
            <person name="Goudeau D."/>
            <person name="Ryan E.M."/>
            <person name="Malmstrom R.R."/>
            <person name="Blanchard J."/>
            <person name="Woyke T."/>
        </authorList>
    </citation>
    <scope>NUCLEOTIDE SEQUENCE</scope>
    <source>
        <strain evidence="1">HYV1</strain>
    </source>
</reference>
<gene>
    <name evidence="1" type="ORF">Hyperionvirus14_27</name>
</gene>
<organism evidence="1">
    <name type="scientific">Hyperionvirus sp</name>
    <dbReference type="NCBI Taxonomy" id="2487770"/>
    <lineage>
        <taxon>Viruses</taxon>
        <taxon>Varidnaviria</taxon>
        <taxon>Bamfordvirae</taxon>
        <taxon>Nucleocytoviricota</taxon>
        <taxon>Megaviricetes</taxon>
        <taxon>Imitervirales</taxon>
        <taxon>Mimiviridae</taxon>
        <taxon>Klosneuvirinae</taxon>
    </lineage>
</organism>
<evidence type="ECO:0000313" key="1">
    <source>
        <dbReference type="EMBL" id="AYV83938.1"/>
    </source>
</evidence>
<dbReference type="EMBL" id="MK072396">
    <property type="protein sequence ID" value="AYV83938.1"/>
    <property type="molecule type" value="Genomic_DNA"/>
</dbReference>
<sequence>MDLILYDEEWTPKLKDDWVKDRNSAYYVLRNSKPIEYQIDQELMFEMENYNELFDRVKGRVKSSYARKNEEVIKIYVMYDPENLEYYIGYTSRSILYTIKMMLHKYLLGERTALNYFSKKSKNPIGMKIKLLSCLKGRVDKVEMRDIKGRLENKIEFN</sequence>